<protein>
    <submittedName>
        <fullName evidence="2">Unnamed protein product</fullName>
    </submittedName>
</protein>
<dbReference type="PANTHER" id="PTHR37069">
    <property type="entry name" value="DDE_TNP_1_7 DOMAIN-CONTAINING PROTEIN"/>
    <property type="match status" value="1"/>
</dbReference>
<dbReference type="AlphaFoldDB" id="A0A9W6TUR7"/>
<dbReference type="PANTHER" id="PTHR37069:SF2">
    <property type="entry name" value="PIGGYBAC TRANSPOSABLE ELEMENT-DERIVED PROTEIN DOMAIN-CONTAINING PROTEIN"/>
    <property type="match status" value="1"/>
</dbReference>
<organism evidence="2 3">
    <name type="scientific">Phytophthora fragariaefolia</name>
    <dbReference type="NCBI Taxonomy" id="1490495"/>
    <lineage>
        <taxon>Eukaryota</taxon>
        <taxon>Sar</taxon>
        <taxon>Stramenopiles</taxon>
        <taxon>Oomycota</taxon>
        <taxon>Peronosporomycetes</taxon>
        <taxon>Peronosporales</taxon>
        <taxon>Peronosporaceae</taxon>
        <taxon>Phytophthora</taxon>
    </lineage>
</organism>
<evidence type="ECO:0000256" key="1">
    <source>
        <dbReference type="SAM" id="MobiDB-lite"/>
    </source>
</evidence>
<proteinExistence type="predicted"/>
<keyword evidence="3" id="KW-1185">Reference proteome</keyword>
<dbReference type="OrthoDB" id="10574960at2759"/>
<evidence type="ECO:0000313" key="3">
    <source>
        <dbReference type="Proteomes" id="UP001165121"/>
    </source>
</evidence>
<sequence length="181" mass="20366">MGLSVDFTYIKPGKRKKDIRGEDFRGGGRAHEVPRQDRYRFRAVTYLVSDTFWFYVDSPISRRNLGPDFEGVSDSSGASNVEIESEDADETNVEYLDLDEDDETKEDSRNDGQAAEGWCIVYIVDDTDMNLPVPPDMKFDRTLLAAIGGLENITRASVSDALLKNFGETGWSNLMTLTPYD</sequence>
<dbReference type="EMBL" id="BSXT01000173">
    <property type="protein sequence ID" value="GMF19798.1"/>
    <property type="molecule type" value="Genomic_DNA"/>
</dbReference>
<dbReference type="Proteomes" id="UP001165121">
    <property type="component" value="Unassembled WGS sequence"/>
</dbReference>
<feature type="compositionally biased region" description="Acidic residues" evidence="1">
    <location>
        <begin position="83"/>
        <end position="105"/>
    </location>
</feature>
<name>A0A9W6TUR7_9STRA</name>
<gene>
    <name evidence="2" type="ORF">Pfra01_000218200</name>
</gene>
<evidence type="ECO:0000313" key="2">
    <source>
        <dbReference type="EMBL" id="GMF19798.1"/>
    </source>
</evidence>
<feature type="region of interest" description="Disordered" evidence="1">
    <location>
        <begin position="71"/>
        <end position="111"/>
    </location>
</feature>
<accession>A0A9W6TUR7</accession>
<reference evidence="2" key="1">
    <citation type="submission" date="2023-04" db="EMBL/GenBank/DDBJ databases">
        <title>Phytophthora fragariaefolia NBRC 109709.</title>
        <authorList>
            <person name="Ichikawa N."/>
            <person name="Sato H."/>
            <person name="Tonouchi N."/>
        </authorList>
    </citation>
    <scope>NUCLEOTIDE SEQUENCE</scope>
    <source>
        <strain evidence="2">NBRC 109709</strain>
    </source>
</reference>
<comment type="caution">
    <text evidence="2">The sequence shown here is derived from an EMBL/GenBank/DDBJ whole genome shotgun (WGS) entry which is preliminary data.</text>
</comment>